<dbReference type="SUPFAM" id="SSF52540">
    <property type="entry name" value="P-loop containing nucleoside triphosphate hydrolases"/>
    <property type="match status" value="1"/>
</dbReference>
<dbReference type="NCBIfam" id="NF004067">
    <property type="entry name" value="PRK05580.1-4"/>
    <property type="match status" value="1"/>
</dbReference>
<dbReference type="GO" id="GO:1990077">
    <property type="term" value="C:primosome complex"/>
    <property type="evidence" value="ECO:0007669"/>
    <property type="project" value="UniProtKB-UniRule"/>
</dbReference>
<dbReference type="Gene3D" id="3.40.50.300">
    <property type="entry name" value="P-loop containing nucleotide triphosphate hydrolases"/>
    <property type="match status" value="2"/>
</dbReference>
<dbReference type="SMART" id="SM00490">
    <property type="entry name" value="HELICc"/>
    <property type="match status" value="1"/>
</dbReference>
<evidence type="ECO:0000256" key="1">
    <source>
        <dbReference type="ARBA" id="ARBA00022515"/>
    </source>
</evidence>
<dbReference type="KEGG" id="asem:NNL22_13480"/>
<evidence type="ECO:0000256" key="9">
    <source>
        <dbReference type="ARBA" id="ARBA00023125"/>
    </source>
</evidence>
<keyword evidence="16" id="KW-1185">Reference proteome</keyword>
<dbReference type="FunFam" id="3.40.50.300:FF:000489">
    <property type="entry name" value="Primosome assembly protein PriA"/>
    <property type="match status" value="1"/>
</dbReference>
<keyword evidence="3 12" id="KW-0479">Metal-binding</keyword>
<feature type="binding site" evidence="12">
    <location>
        <position position="480"/>
    </location>
    <ligand>
        <name>Zn(2+)</name>
        <dbReference type="ChEBI" id="CHEBI:29105"/>
        <label>2</label>
    </ligand>
</feature>
<evidence type="ECO:0000256" key="7">
    <source>
        <dbReference type="ARBA" id="ARBA00022833"/>
    </source>
</evidence>
<evidence type="ECO:0000259" key="14">
    <source>
        <dbReference type="PROSITE" id="PS51194"/>
    </source>
</evidence>
<dbReference type="InterPro" id="IPR027417">
    <property type="entry name" value="P-loop_NTPase"/>
</dbReference>
<dbReference type="InterPro" id="IPR005259">
    <property type="entry name" value="PriA"/>
</dbReference>
<dbReference type="Pfam" id="PF00271">
    <property type="entry name" value="Helicase_C"/>
    <property type="match status" value="1"/>
</dbReference>
<feature type="binding site" evidence="12">
    <location>
        <position position="493"/>
    </location>
    <ligand>
        <name>Zn(2+)</name>
        <dbReference type="ChEBI" id="CHEBI:29105"/>
        <label>1</label>
    </ligand>
</feature>
<protein>
    <recommendedName>
        <fullName evidence="12">Replication restart protein PriA</fullName>
    </recommendedName>
    <alternativeName>
        <fullName evidence="12">ATP-dependent DNA helicase PriA</fullName>
        <ecNumber evidence="12">5.6.2.4</ecNumber>
    </alternativeName>
    <alternativeName>
        <fullName evidence="12">DNA 3'-5' helicase PriA</fullName>
    </alternativeName>
</protein>
<dbReference type="PROSITE" id="PS51194">
    <property type="entry name" value="HELICASE_CTER"/>
    <property type="match status" value="1"/>
</dbReference>
<comment type="function">
    <text evidence="12">Initiates the restart of stalled replication forks, which reloads the replicative helicase on sites other than the origin of replication. Recognizes and binds to abandoned replication forks and remodels them to uncover a helicase loading site. Promotes assembly of the primosome at these replication forks.</text>
</comment>
<dbReference type="FunFam" id="3.40.1440.60:FF:000001">
    <property type="entry name" value="Primosomal protein N"/>
    <property type="match status" value="1"/>
</dbReference>
<dbReference type="PANTHER" id="PTHR30580:SF0">
    <property type="entry name" value="PRIMOSOMAL PROTEIN N"/>
    <property type="match status" value="1"/>
</dbReference>
<keyword evidence="5 12" id="KW-0378">Hydrolase</keyword>
<evidence type="ECO:0000313" key="16">
    <source>
        <dbReference type="Proteomes" id="UP001164472"/>
    </source>
</evidence>
<comment type="catalytic activity">
    <reaction evidence="12">
        <text>Couples ATP hydrolysis with the unwinding of duplex DNA by translocating in the 3'-5' direction.</text>
        <dbReference type="EC" id="5.6.2.4"/>
    </reaction>
</comment>
<dbReference type="GO" id="GO:0006302">
    <property type="term" value="P:double-strand break repair"/>
    <property type="evidence" value="ECO:0007669"/>
    <property type="project" value="InterPro"/>
</dbReference>
<dbReference type="PANTHER" id="PTHR30580">
    <property type="entry name" value="PRIMOSOMAL PROTEIN N"/>
    <property type="match status" value="1"/>
</dbReference>
<keyword evidence="9 12" id="KW-0238">DNA-binding</keyword>
<keyword evidence="6 12" id="KW-0347">Helicase</keyword>
<dbReference type="CDD" id="cd17929">
    <property type="entry name" value="DEXHc_priA"/>
    <property type="match status" value="1"/>
</dbReference>
<feature type="binding site" evidence="12">
    <location>
        <position position="490"/>
    </location>
    <ligand>
        <name>Zn(2+)</name>
        <dbReference type="ChEBI" id="CHEBI:29105"/>
        <label>1</label>
    </ligand>
</feature>
<keyword evidence="4 12" id="KW-0547">Nucleotide-binding</keyword>
<keyword evidence="10 12" id="KW-0413">Isomerase</keyword>
<dbReference type="Pfam" id="PF17764">
    <property type="entry name" value="PriA_3primeBD"/>
    <property type="match status" value="1"/>
</dbReference>
<evidence type="ECO:0000256" key="11">
    <source>
        <dbReference type="ARBA" id="ARBA00048988"/>
    </source>
</evidence>
<comment type="cofactor">
    <cofactor evidence="12">
        <name>Zn(2+)</name>
        <dbReference type="ChEBI" id="CHEBI:29105"/>
    </cofactor>
    <text evidence="12">Binds 2 zinc ions per subunit.</text>
</comment>
<name>A0A9E8KN48_9ALTE</name>
<comment type="catalytic activity">
    <reaction evidence="11 12">
        <text>ATP + H2O = ADP + phosphate + H(+)</text>
        <dbReference type="Rhea" id="RHEA:13065"/>
        <dbReference type="ChEBI" id="CHEBI:15377"/>
        <dbReference type="ChEBI" id="CHEBI:15378"/>
        <dbReference type="ChEBI" id="CHEBI:30616"/>
        <dbReference type="ChEBI" id="CHEBI:43474"/>
        <dbReference type="ChEBI" id="CHEBI:456216"/>
        <dbReference type="EC" id="5.6.2.4"/>
    </reaction>
</comment>
<dbReference type="NCBIfam" id="TIGR00595">
    <property type="entry name" value="priA"/>
    <property type="match status" value="1"/>
</dbReference>
<feature type="binding site" evidence="12">
    <location>
        <position position="477"/>
    </location>
    <ligand>
        <name>Zn(2+)</name>
        <dbReference type="ChEBI" id="CHEBI:29105"/>
        <label>2</label>
    </ligand>
</feature>
<dbReference type="GO" id="GO:0003677">
    <property type="term" value="F:DNA binding"/>
    <property type="evidence" value="ECO:0007669"/>
    <property type="project" value="UniProtKB-UniRule"/>
</dbReference>
<feature type="binding site" evidence="12">
    <location>
        <position position="462"/>
    </location>
    <ligand>
        <name>Zn(2+)</name>
        <dbReference type="ChEBI" id="CHEBI:29105"/>
        <label>2</label>
    </ligand>
</feature>
<feature type="binding site" evidence="12">
    <location>
        <position position="459"/>
    </location>
    <ligand>
        <name>Zn(2+)</name>
        <dbReference type="ChEBI" id="CHEBI:29105"/>
        <label>2</label>
    </ligand>
</feature>
<feature type="binding site" evidence="12">
    <location>
        <position position="450"/>
    </location>
    <ligand>
        <name>Zn(2+)</name>
        <dbReference type="ChEBI" id="CHEBI:29105"/>
        <label>1</label>
    </ligand>
</feature>
<evidence type="ECO:0000256" key="3">
    <source>
        <dbReference type="ARBA" id="ARBA00022723"/>
    </source>
</evidence>
<feature type="domain" description="Helicase ATP-binding" evidence="13">
    <location>
        <begin position="225"/>
        <end position="391"/>
    </location>
</feature>
<comment type="similarity">
    <text evidence="12">Belongs to the helicase family. PriA subfamily.</text>
</comment>
<dbReference type="EMBL" id="CP101527">
    <property type="protein sequence ID" value="UZW74033.1"/>
    <property type="molecule type" value="Genomic_DNA"/>
</dbReference>
<dbReference type="HAMAP" id="MF_00983">
    <property type="entry name" value="PriA"/>
    <property type="match status" value="1"/>
</dbReference>
<dbReference type="Gene3D" id="3.40.1440.60">
    <property type="entry name" value="PriA, 3(prime) DNA-binding domain"/>
    <property type="match status" value="1"/>
</dbReference>
<evidence type="ECO:0000256" key="10">
    <source>
        <dbReference type="ARBA" id="ARBA00023235"/>
    </source>
</evidence>
<evidence type="ECO:0000256" key="8">
    <source>
        <dbReference type="ARBA" id="ARBA00022840"/>
    </source>
</evidence>
<accession>A0A9E8KN48</accession>
<evidence type="ECO:0000256" key="4">
    <source>
        <dbReference type="ARBA" id="ARBA00022741"/>
    </source>
</evidence>
<dbReference type="Pfam" id="PF00270">
    <property type="entry name" value="DEAD"/>
    <property type="match status" value="1"/>
</dbReference>
<dbReference type="InterPro" id="IPR001650">
    <property type="entry name" value="Helicase_C-like"/>
</dbReference>
<organism evidence="15 16">
    <name type="scientific">Alkalimarinus sediminis</name>
    <dbReference type="NCBI Taxonomy" id="1632866"/>
    <lineage>
        <taxon>Bacteria</taxon>
        <taxon>Pseudomonadati</taxon>
        <taxon>Pseudomonadota</taxon>
        <taxon>Gammaproteobacteria</taxon>
        <taxon>Alteromonadales</taxon>
        <taxon>Alteromonadaceae</taxon>
        <taxon>Alkalimarinus</taxon>
    </lineage>
</organism>
<dbReference type="InterPro" id="IPR041236">
    <property type="entry name" value="PriA_C"/>
</dbReference>
<keyword evidence="2 12" id="KW-0235">DNA replication</keyword>
<dbReference type="InterPro" id="IPR014001">
    <property type="entry name" value="Helicase_ATP-bd"/>
</dbReference>
<evidence type="ECO:0000256" key="12">
    <source>
        <dbReference type="HAMAP-Rule" id="MF_00983"/>
    </source>
</evidence>
<dbReference type="InterPro" id="IPR041222">
    <property type="entry name" value="PriA_3primeBD"/>
</dbReference>
<dbReference type="RefSeq" id="WP_251811492.1">
    <property type="nucleotide sequence ID" value="NZ_CP101527.1"/>
</dbReference>
<dbReference type="GO" id="GO:0006269">
    <property type="term" value="P:DNA replication, synthesis of primer"/>
    <property type="evidence" value="ECO:0007669"/>
    <property type="project" value="UniProtKB-KW"/>
</dbReference>
<dbReference type="GO" id="GO:0005524">
    <property type="term" value="F:ATP binding"/>
    <property type="evidence" value="ECO:0007669"/>
    <property type="project" value="UniProtKB-UniRule"/>
</dbReference>
<dbReference type="GO" id="GO:0008270">
    <property type="term" value="F:zinc ion binding"/>
    <property type="evidence" value="ECO:0007669"/>
    <property type="project" value="UniProtKB-UniRule"/>
</dbReference>
<keyword evidence="8 12" id="KW-0067">ATP-binding</keyword>
<dbReference type="GO" id="GO:0043138">
    <property type="term" value="F:3'-5' DNA helicase activity"/>
    <property type="evidence" value="ECO:0007669"/>
    <property type="project" value="UniProtKB-EC"/>
</dbReference>
<evidence type="ECO:0000259" key="13">
    <source>
        <dbReference type="PROSITE" id="PS51192"/>
    </source>
</evidence>
<dbReference type="Proteomes" id="UP001164472">
    <property type="component" value="Chromosome"/>
</dbReference>
<dbReference type="GO" id="GO:0006270">
    <property type="term" value="P:DNA replication initiation"/>
    <property type="evidence" value="ECO:0007669"/>
    <property type="project" value="TreeGrafter"/>
</dbReference>
<dbReference type="InterPro" id="IPR042115">
    <property type="entry name" value="PriA_3primeBD_sf"/>
</dbReference>
<reference evidence="15" key="1">
    <citation type="submission" date="2022-07" db="EMBL/GenBank/DDBJ databases">
        <title>Alkalimarinus sp. nov., isolated from gut of a Alitta virens.</title>
        <authorList>
            <person name="Yang A.I."/>
            <person name="Shin N.-R."/>
        </authorList>
    </citation>
    <scope>NUCLEOTIDE SEQUENCE</scope>
    <source>
        <strain evidence="15">FA028</strain>
    </source>
</reference>
<evidence type="ECO:0000256" key="2">
    <source>
        <dbReference type="ARBA" id="ARBA00022705"/>
    </source>
</evidence>
<dbReference type="AlphaFoldDB" id="A0A9E8KN48"/>
<keyword evidence="7 12" id="KW-0862">Zinc</keyword>
<dbReference type="GO" id="GO:0006310">
    <property type="term" value="P:DNA recombination"/>
    <property type="evidence" value="ECO:0007669"/>
    <property type="project" value="InterPro"/>
</dbReference>
<evidence type="ECO:0000256" key="5">
    <source>
        <dbReference type="ARBA" id="ARBA00022801"/>
    </source>
</evidence>
<feature type="binding site" evidence="12">
    <location>
        <position position="453"/>
    </location>
    <ligand>
        <name>Zn(2+)</name>
        <dbReference type="ChEBI" id="CHEBI:29105"/>
        <label>1</label>
    </ligand>
</feature>
<dbReference type="InterPro" id="IPR011545">
    <property type="entry name" value="DEAD/DEAH_box_helicase_dom"/>
</dbReference>
<dbReference type="InterPro" id="IPR040498">
    <property type="entry name" value="PriA_CRR"/>
</dbReference>
<proteinExistence type="inferred from homology"/>
<gene>
    <name evidence="12" type="primary">priA</name>
    <name evidence="15" type="ORF">NNL22_13480</name>
</gene>
<dbReference type="EC" id="5.6.2.4" evidence="12"/>
<dbReference type="GO" id="GO:0016787">
    <property type="term" value="F:hydrolase activity"/>
    <property type="evidence" value="ECO:0007669"/>
    <property type="project" value="UniProtKB-KW"/>
</dbReference>
<dbReference type="Pfam" id="PF18074">
    <property type="entry name" value="PriA_C"/>
    <property type="match status" value="1"/>
</dbReference>
<keyword evidence="1 12" id="KW-0639">Primosome</keyword>
<evidence type="ECO:0000313" key="15">
    <source>
        <dbReference type="EMBL" id="UZW74033.1"/>
    </source>
</evidence>
<feature type="domain" description="Helicase C-terminal" evidence="14">
    <location>
        <begin position="485"/>
        <end position="647"/>
    </location>
</feature>
<sequence>MTSISNTPDSSRILAVALPVPIYRTFDYLPPITDDGCSFSPGQRVAVQFGRRALTGIILEVKGSSEYPVGKLKPITRLIDNTQVLPPSILSIAKWSAQYYCHPIGEVLFSILPPALKQGKKICISSTRRWTTKENSDTTIEKAIKGNAKKQLQLYHTLEEAPNGLLEETIKLRGFTTAQLKSLCNKQLIEAEELDALSAAATEYEVSAPTLPLSTDQSAVVKQLTRDLGKYQCTLLQGVTGSGKTEVYMNVVDQVINSGQQALILVPEISLTPQTLTRFQNHFRCPIGTIHSGLSQNERLTNWELARQGAAKIIIGTRSAIFTPMKSLGCIIVDEEHDNSFKQQEGFRYSARDLAVARGHREKCPVVLGSATPSLESLNNVLNGKYQRLSLPSRAGGATFPEIELLDIKSRPLQGGLSRPLIDSIKKHLDEQHQVIVYLNRRGFAPAITCEECGWLADCRHCDARMTLHKHPAHLRCHHCDYSAAIPHQCPDCQSTSIKTLGTGTEKAEETLEALFPDTPIIRVDRDSTRKKDSMKGLVDEVNKGLPCILVGTQMLAKGHNFANVTLVAVIDADGGLFSADFRALEKTAQLLIQVAGRSGRGSSQGQVIIQTSHGDHPILQQIARGNYPQIAEQLIEERKLAALPPFSYMTLLKAEDPNINKAMHLLEQTKKMVEDASIDTEPLVELLGPIPASMSRKAGVHRAHLLLTSDNRLALQRTTQQICHWLNSIRWGKSRWMIDVDPIEIN</sequence>
<dbReference type="SMART" id="SM00487">
    <property type="entry name" value="DEXDc"/>
    <property type="match status" value="1"/>
</dbReference>
<dbReference type="CDD" id="cd18804">
    <property type="entry name" value="SF2_C_priA"/>
    <property type="match status" value="1"/>
</dbReference>
<comment type="subunit">
    <text evidence="12">Component of the replication restart primosome.</text>
</comment>
<evidence type="ECO:0000256" key="6">
    <source>
        <dbReference type="ARBA" id="ARBA00022806"/>
    </source>
</evidence>
<dbReference type="Pfam" id="PF18319">
    <property type="entry name" value="Zn_ribbon_PriA"/>
    <property type="match status" value="1"/>
</dbReference>
<dbReference type="PROSITE" id="PS51192">
    <property type="entry name" value="HELICASE_ATP_BIND_1"/>
    <property type="match status" value="1"/>
</dbReference>